<evidence type="ECO:0000256" key="1">
    <source>
        <dbReference type="ARBA" id="ARBA00004370"/>
    </source>
</evidence>
<dbReference type="GO" id="GO:0005524">
    <property type="term" value="F:ATP binding"/>
    <property type="evidence" value="ECO:0007669"/>
    <property type="project" value="UniProtKB-KW"/>
</dbReference>
<keyword evidence="5" id="KW-0378">Hydrolase</keyword>
<dbReference type="RefSeq" id="XP_056039568.1">
    <property type="nucleotide sequence ID" value="XM_056182984.1"/>
</dbReference>
<dbReference type="InterPro" id="IPR050168">
    <property type="entry name" value="AAA_ATPase_domain"/>
</dbReference>
<gene>
    <name evidence="12" type="primary">pex1</name>
    <name evidence="12" type="ORF">SOMG_04197</name>
</gene>
<dbReference type="PANTHER" id="PTHR23077">
    <property type="entry name" value="AAA-FAMILY ATPASE"/>
    <property type="match status" value="1"/>
</dbReference>
<organism evidence="12 13">
    <name type="scientific">Schizosaccharomyces osmophilus</name>
    <dbReference type="NCBI Taxonomy" id="2545709"/>
    <lineage>
        <taxon>Eukaryota</taxon>
        <taxon>Fungi</taxon>
        <taxon>Dikarya</taxon>
        <taxon>Ascomycota</taxon>
        <taxon>Taphrinomycotina</taxon>
        <taxon>Schizosaccharomycetes</taxon>
        <taxon>Schizosaccharomycetales</taxon>
        <taxon>Schizosaccharomycetaceae</taxon>
        <taxon>Schizosaccharomyces</taxon>
    </lineage>
</organism>
<evidence type="ECO:0000259" key="11">
    <source>
        <dbReference type="SMART" id="SM00382"/>
    </source>
</evidence>
<comment type="catalytic activity">
    <reaction evidence="10">
        <text>ATP + H2O = ADP + phosphate + H(+)</text>
        <dbReference type="Rhea" id="RHEA:13065"/>
        <dbReference type="ChEBI" id="CHEBI:15377"/>
        <dbReference type="ChEBI" id="CHEBI:15378"/>
        <dbReference type="ChEBI" id="CHEBI:30616"/>
        <dbReference type="ChEBI" id="CHEBI:43474"/>
        <dbReference type="ChEBI" id="CHEBI:456216"/>
    </reaction>
    <physiologicalReaction direction="left-to-right" evidence="10">
        <dbReference type="Rhea" id="RHEA:13066"/>
    </physiologicalReaction>
</comment>
<dbReference type="SUPFAM" id="SSF50692">
    <property type="entry name" value="ADC-like"/>
    <property type="match status" value="1"/>
</dbReference>
<evidence type="ECO:0000313" key="12">
    <source>
        <dbReference type="EMBL" id="WBW75325.1"/>
    </source>
</evidence>
<evidence type="ECO:0000256" key="5">
    <source>
        <dbReference type="ARBA" id="ARBA00022801"/>
    </source>
</evidence>
<dbReference type="Gene3D" id="3.40.50.300">
    <property type="entry name" value="P-loop containing nucleotide triphosphate hydrolases"/>
    <property type="match status" value="2"/>
</dbReference>
<comment type="subcellular location">
    <subcellularLocation>
        <location evidence="1">Membrane</location>
    </subcellularLocation>
</comment>
<dbReference type="SUPFAM" id="SSF52540">
    <property type="entry name" value="P-loop containing nucleoside triphosphate hydrolases"/>
    <property type="match status" value="2"/>
</dbReference>
<dbReference type="GO" id="GO:0016887">
    <property type="term" value="F:ATP hydrolysis activity"/>
    <property type="evidence" value="ECO:0007669"/>
    <property type="project" value="InterPro"/>
</dbReference>
<evidence type="ECO:0000256" key="4">
    <source>
        <dbReference type="ARBA" id="ARBA00022741"/>
    </source>
</evidence>
<evidence type="ECO:0000256" key="2">
    <source>
        <dbReference type="ARBA" id="ARBA00006914"/>
    </source>
</evidence>
<dbReference type="FunFam" id="3.40.50.300:FF:000149">
    <property type="entry name" value="Nuclear valosin-containing protein-like"/>
    <property type="match status" value="1"/>
</dbReference>
<dbReference type="SMART" id="SM00382">
    <property type="entry name" value="AAA"/>
    <property type="match status" value="2"/>
</dbReference>
<comment type="similarity">
    <text evidence="2">Belongs to the AAA ATPase family.</text>
</comment>
<dbReference type="PANTHER" id="PTHR23077:SF12">
    <property type="entry name" value="PEROXISOMAL ATPASE PEX1"/>
    <property type="match status" value="1"/>
</dbReference>
<dbReference type="InterPro" id="IPR029067">
    <property type="entry name" value="CDC48_domain_2-like_sf"/>
</dbReference>
<dbReference type="GO" id="GO:0005778">
    <property type="term" value="C:peroxisomal membrane"/>
    <property type="evidence" value="ECO:0007669"/>
    <property type="project" value="TreeGrafter"/>
</dbReference>
<dbReference type="AlphaFoldDB" id="A0AAE9WG73"/>
<dbReference type="GeneID" id="80877673"/>
<feature type="domain" description="AAA+ ATPase" evidence="11">
    <location>
        <begin position="380"/>
        <end position="520"/>
    </location>
</feature>
<sequence>MNCSISLKNTRSCFVNIPDSLLLRLNGPLQEYAACLKVSTTIDGEDSTNTYFFGISGLPSSSSTHEIVEIDSVYAHVLGLAESERVHLLLIKVDNIIQKLEIKPDTPDDWEIAEQNASWLEINFFNSYRIISRNKFLIFLPSGTSITFQVVNAEPNFHHCGRLSPSSEVLVSPIIREKVSENNSELTLRAVVENDLVPKNDTISPPELCIYMPRVLECTADSVFIEPLRSSLSSPLVVRVIQLPFQWPGQFFISISLASSYNFFTGQLFRIWPANIGTMPSKFSLRPLNQQSTEESVVTLVTSRIKQSYLMNGMDLHIPDLNALYSVEGRTGYVENEKNIAVESNALSFDANGGIAYSKTGRAPNPFQELMDSIRTSTNFGYNVLVNGIKGSGKTTLLRSLFQNCCSSTVFHTEYISCTDLSLTSFSKFAGFWDELIFKSVTYGPTVIFLDDFDIFWNSENESDELSFVSERQVQYFIERLSYLKSEKDVMIIATVQNFAKLPTDLKSRFFFQQRASIPAMAYKGREEMLNFFLKNLNQALPKNCLQTMSKKTDGFTLLDLSLVTKRVYSELALLDSLEDIGKVNESIESVLKGYVPLHTRKTQFVKYDIDWNSVTGMQDAKLVLQEIIESPVKYHAIYKQCSLRLPTGVLLYGYSGCGKTHLAFSISNAFPVQLISIKGPEILDKYIGSSEQAIRNLFERAQLAKPCVLFFDEFDSIAPRRGQDSTGVTDRVVNQLLTQLDGAEQYEGVYVVAATTRPDMIDPALLRPGRLDKLVFCDLPDEKERMEYFMNMLDKYQIADKSFVCDLVPQTDGYSYADLSAIFTEAHLIAVHQYLEKEKLFPLEEDGFKNPADLSRENVTDTTMLTSGNEETTRGLRNFEINKECIINAFKNTNSSISEEEYSKLASIYKQYAYTGLNIKKENVKNTGSKTRQA</sequence>
<keyword evidence="7" id="KW-0472">Membrane</keyword>
<dbReference type="GO" id="GO:0016558">
    <property type="term" value="P:protein import into peroxisome matrix"/>
    <property type="evidence" value="ECO:0007669"/>
    <property type="project" value="TreeGrafter"/>
</dbReference>
<dbReference type="EMBL" id="CP115613">
    <property type="protein sequence ID" value="WBW75325.1"/>
    <property type="molecule type" value="Genomic_DNA"/>
</dbReference>
<dbReference type="Gene3D" id="1.10.8.60">
    <property type="match status" value="2"/>
</dbReference>
<dbReference type="Proteomes" id="UP001212411">
    <property type="component" value="Chromosome 3"/>
</dbReference>
<reference evidence="12 13" key="1">
    <citation type="journal article" date="2023" name="G3 (Bethesda)">
        <title>A high-quality reference genome for the fission yeast Schizosaccharomyces osmophilus.</title>
        <authorList>
            <person name="Jia G.S."/>
            <person name="Zhang W.C."/>
            <person name="Liang Y."/>
            <person name="Liu X.H."/>
            <person name="Rhind N."/>
            <person name="Pidoux A."/>
            <person name="Brysch-Herzberg M."/>
            <person name="Du L.L."/>
        </authorList>
    </citation>
    <scope>NUCLEOTIDE SEQUENCE [LARGE SCALE GENOMIC DNA]</scope>
    <source>
        <strain evidence="12 13">CBS 15793</strain>
    </source>
</reference>
<dbReference type="Pfam" id="PF00004">
    <property type="entry name" value="AAA"/>
    <property type="match status" value="2"/>
</dbReference>
<dbReference type="Gene3D" id="3.10.330.10">
    <property type="match status" value="1"/>
</dbReference>
<dbReference type="InterPro" id="IPR009010">
    <property type="entry name" value="Asp_de-COase-like_dom_sf"/>
</dbReference>
<keyword evidence="6" id="KW-0067">ATP-binding</keyword>
<evidence type="ECO:0000256" key="10">
    <source>
        <dbReference type="ARBA" id="ARBA00048778"/>
    </source>
</evidence>
<dbReference type="InterPro" id="IPR003593">
    <property type="entry name" value="AAA+_ATPase"/>
</dbReference>
<keyword evidence="3" id="KW-0962">Peroxisome biogenesis</keyword>
<dbReference type="KEGG" id="som:SOMG_04197"/>
<dbReference type="InterPro" id="IPR027417">
    <property type="entry name" value="P-loop_NTPase"/>
</dbReference>
<dbReference type="InterPro" id="IPR015342">
    <property type="entry name" value="PEX1-N_C-lobe"/>
</dbReference>
<feature type="domain" description="AAA+ ATPase" evidence="11">
    <location>
        <begin position="646"/>
        <end position="782"/>
    </location>
</feature>
<dbReference type="SUPFAM" id="SSF54585">
    <property type="entry name" value="Cdc48 domain 2-like"/>
    <property type="match status" value="1"/>
</dbReference>
<dbReference type="GO" id="GO:0005829">
    <property type="term" value="C:cytosol"/>
    <property type="evidence" value="ECO:0007669"/>
    <property type="project" value="TreeGrafter"/>
</dbReference>
<dbReference type="Pfam" id="PF09262">
    <property type="entry name" value="PEX-1N"/>
    <property type="match status" value="1"/>
</dbReference>
<keyword evidence="4" id="KW-0547">Nucleotide-binding</keyword>
<proteinExistence type="inferred from homology"/>
<evidence type="ECO:0000256" key="8">
    <source>
        <dbReference type="ARBA" id="ARBA00032509"/>
    </source>
</evidence>
<protein>
    <recommendedName>
        <fullName evidence="9">Peroxisomal ATPase PEX1</fullName>
    </recommendedName>
    <alternativeName>
        <fullName evidence="8">Peroxin-1</fullName>
    </alternativeName>
</protein>
<evidence type="ECO:0000256" key="9">
    <source>
        <dbReference type="ARBA" id="ARBA00034532"/>
    </source>
</evidence>
<dbReference type="InterPro" id="IPR003959">
    <property type="entry name" value="ATPase_AAA_core"/>
</dbReference>
<accession>A0AAE9WG73</accession>
<evidence type="ECO:0000256" key="7">
    <source>
        <dbReference type="ARBA" id="ARBA00023136"/>
    </source>
</evidence>
<evidence type="ECO:0000313" key="13">
    <source>
        <dbReference type="Proteomes" id="UP001212411"/>
    </source>
</evidence>
<name>A0AAE9WG73_9SCHI</name>
<evidence type="ECO:0000256" key="6">
    <source>
        <dbReference type="ARBA" id="ARBA00022840"/>
    </source>
</evidence>
<keyword evidence="13" id="KW-1185">Reference proteome</keyword>
<evidence type="ECO:0000256" key="3">
    <source>
        <dbReference type="ARBA" id="ARBA00022593"/>
    </source>
</evidence>
<dbReference type="Gene3D" id="2.40.40.20">
    <property type="match status" value="1"/>
</dbReference>